<evidence type="ECO:0000259" key="5">
    <source>
        <dbReference type="Pfam" id="PF01850"/>
    </source>
</evidence>
<evidence type="ECO:0000256" key="3">
    <source>
        <dbReference type="ARBA" id="ARBA00022801"/>
    </source>
</evidence>
<dbReference type="GO" id="GO:0004518">
    <property type="term" value="F:nuclease activity"/>
    <property type="evidence" value="ECO:0007669"/>
    <property type="project" value="UniProtKB-KW"/>
</dbReference>
<evidence type="ECO:0000256" key="1">
    <source>
        <dbReference type="ARBA" id="ARBA00022722"/>
    </source>
</evidence>
<dbReference type="InterPro" id="IPR051619">
    <property type="entry name" value="TypeII_TA_RNase_PINc/VapC"/>
</dbReference>
<keyword evidence="3" id="KW-0378">Hydrolase</keyword>
<evidence type="ECO:0000256" key="4">
    <source>
        <dbReference type="ARBA" id="ARBA00022842"/>
    </source>
</evidence>
<proteinExistence type="predicted"/>
<dbReference type="PANTHER" id="PTHR35901">
    <property type="entry name" value="RIBONUCLEASE VAPC3"/>
    <property type="match status" value="1"/>
</dbReference>
<keyword evidence="2" id="KW-0479">Metal-binding</keyword>
<dbReference type="PANTHER" id="PTHR35901:SF1">
    <property type="entry name" value="EXONUCLEASE VAPC9"/>
    <property type="match status" value="1"/>
</dbReference>
<dbReference type="GO" id="GO:0016787">
    <property type="term" value="F:hydrolase activity"/>
    <property type="evidence" value="ECO:0007669"/>
    <property type="project" value="UniProtKB-KW"/>
</dbReference>
<accession>A0A6J4QVF3</accession>
<dbReference type="Pfam" id="PF01850">
    <property type="entry name" value="PIN"/>
    <property type="match status" value="1"/>
</dbReference>
<dbReference type="GO" id="GO:0046872">
    <property type="term" value="F:metal ion binding"/>
    <property type="evidence" value="ECO:0007669"/>
    <property type="project" value="UniProtKB-KW"/>
</dbReference>
<dbReference type="InterPro" id="IPR029060">
    <property type="entry name" value="PIN-like_dom_sf"/>
</dbReference>
<keyword evidence="1" id="KW-0540">Nuclease</keyword>
<dbReference type="CDD" id="cd09873">
    <property type="entry name" value="PIN_Pae0151-like"/>
    <property type="match status" value="1"/>
</dbReference>
<evidence type="ECO:0000313" key="6">
    <source>
        <dbReference type="EMBL" id="CAA9454669.1"/>
    </source>
</evidence>
<organism evidence="6">
    <name type="scientific">uncultured Rubrobacteraceae bacterium</name>
    <dbReference type="NCBI Taxonomy" id="349277"/>
    <lineage>
        <taxon>Bacteria</taxon>
        <taxon>Bacillati</taxon>
        <taxon>Actinomycetota</taxon>
        <taxon>Rubrobacteria</taxon>
        <taxon>Rubrobacterales</taxon>
        <taxon>Rubrobacteraceae</taxon>
        <taxon>environmental samples</taxon>
    </lineage>
</organism>
<evidence type="ECO:0000256" key="2">
    <source>
        <dbReference type="ARBA" id="ARBA00022723"/>
    </source>
</evidence>
<dbReference type="EMBL" id="CADCVE010000046">
    <property type="protein sequence ID" value="CAA9454669.1"/>
    <property type="molecule type" value="Genomic_DNA"/>
</dbReference>
<protein>
    <recommendedName>
        <fullName evidence="5">PIN domain-containing protein</fullName>
    </recommendedName>
</protein>
<name>A0A6J4QVF3_9ACTN</name>
<gene>
    <name evidence="6" type="ORF">AVDCRST_MAG28-2252</name>
</gene>
<dbReference type="Gene3D" id="3.40.50.1010">
    <property type="entry name" value="5'-nuclease"/>
    <property type="match status" value="1"/>
</dbReference>
<keyword evidence="4" id="KW-0460">Magnesium</keyword>
<sequence length="97" mass="10988">MPHLLDVEVLSVLRHHTLRRVLARERGATALQDLKNIKMSRYPNTSLLGRIWELRDNLTAYDAAYVALAEALGALLITKDERLARAPGNHATVELYR</sequence>
<reference evidence="6" key="1">
    <citation type="submission" date="2020-02" db="EMBL/GenBank/DDBJ databases">
        <authorList>
            <person name="Meier V. D."/>
        </authorList>
    </citation>
    <scope>NUCLEOTIDE SEQUENCE</scope>
    <source>
        <strain evidence="6">AVDCRST_MAG28</strain>
    </source>
</reference>
<dbReference type="SUPFAM" id="SSF88723">
    <property type="entry name" value="PIN domain-like"/>
    <property type="match status" value="1"/>
</dbReference>
<dbReference type="InterPro" id="IPR002716">
    <property type="entry name" value="PIN_dom"/>
</dbReference>
<feature type="domain" description="PIN" evidence="5">
    <location>
        <begin position="2"/>
        <end position="87"/>
    </location>
</feature>
<dbReference type="AlphaFoldDB" id="A0A6J4QVF3"/>
<dbReference type="InterPro" id="IPR044153">
    <property type="entry name" value="PIN_Pae0151-like"/>
</dbReference>